<name>L2GVT9_VAVCU</name>
<proteinExistence type="predicted"/>
<feature type="non-terminal residue" evidence="2">
    <location>
        <position position="1"/>
    </location>
</feature>
<keyword evidence="3" id="KW-1185">Reference proteome</keyword>
<accession>L2GVT9</accession>
<dbReference type="EMBL" id="GL877422">
    <property type="protein sequence ID" value="ELA47230.1"/>
    <property type="molecule type" value="Genomic_DNA"/>
</dbReference>
<dbReference type="GeneID" id="19879209"/>
<protein>
    <submittedName>
        <fullName evidence="2">Uncharacterized protein</fullName>
    </submittedName>
</protein>
<evidence type="ECO:0000313" key="3">
    <source>
        <dbReference type="Proteomes" id="UP000011081"/>
    </source>
</evidence>
<sequence>EAFNKLRCISRQIAISSELFDEISAYSTKYDRSVKSFCEITFPNYPYSELYKLIQRRQIFTRKEFCEALGIKVELKPADPVAGSKSQSAAEPGSEPTGSESTGKEPTGRESTGKEATIKKEAKGWFARNRV</sequence>
<evidence type="ECO:0000256" key="1">
    <source>
        <dbReference type="SAM" id="MobiDB-lite"/>
    </source>
</evidence>
<feature type="region of interest" description="Disordered" evidence="1">
    <location>
        <begin position="79"/>
        <end position="131"/>
    </location>
</feature>
<dbReference type="Proteomes" id="UP000011081">
    <property type="component" value="Unassembled WGS sequence"/>
</dbReference>
<dbReference type="AlphaFoldDB" id="L2GVT9"/>
<dbReference type="HOGENOM" id="CLU_1932696_0_0_1"/>
<gene>
    <name evidence="2" type="ORF">VCUG_01330</name>
</gene>
<feature type="compositionally biased region" description="Basic and acidic residues" evidence="1">
    <location>
        <begin position="102"/>
        <end position="123"/>
    </location>
</feature>
<dbReference type="RefSeq" id="XP_008074348.1">
    <property type="nucleotide sequence ID" value="XM_008076157.1"/>
</dbReference>
<evidence type="ECO:0000313" key="2">
    <source>
        <dbReference type="EMBL" id="ELA47230.1"/>
    </source>
</evidence>
<dbReference type="VEuPathDB" id="MicrosporidiaDB:VCUG_01330"/>
<organism evidence="2 3">
    <name type="scientific">Vavraia culicis (isolate floridensis)</name>
    <name type="common">Microsporidian parasite</name>
    <dbReference type="NCBI Taxonomy" id="948595"/>
    <lineage>
        <taxon>Eukaryota</taxon>
        <taxon>Fungi</taxon>
        <taxon>Fungi incertae sedis</taxon>
        <taxon>Microsporidia</taxon>
        <taxon>Pleistophoridae</taxon>
        <taxon>Vavraia</taxon>
    </lineage>
</organism>
<dbReference type="InParanoid" id="L2GVT9"/>
<reference evidence="3" key="1">
    <citation type="submission" date="2011-03" db="EMBL/GenBank/DDBJ databases">
        <title>The genome sequence of Vavraia culicis strain floridensis.</title>
        <authorList>
            <consortium name="The Broad Institute Genome Sequencing Platform"/>
            <person name="Cuomo C."/>
            <person name="Becnel J."/>
            <person name="Sanscrainte N."/>
            <person name="Young S.K."/>
            <person name="Zeng Q."/>
            <person name="Gargeya S."/>
            <person name="Fitzgerald M."/>
            <person name="Haas B."/>
            <person name="Abouelleil A."/>
            <person name="Alvarado L."/>
            <person name="Arachchi H.M."/>
            <person name="Berlin A."/>
            <person name="Chapman S.B."/>
            <person name="Gearin G."/>
            <person name="Goldberg J."/>
            <person name="Griggs A."/>
            <person name="Gujja S."/>
            <person name="Hansen M."/>
            <person name="Heiman D."/>
            <person name="Howarth C."/>
            <person name="Larimer J."/>
            <person name="Lui A."/>
            <person name="MacDonald P.J.P."/>
            <person name="McCowen C."/>
            <person name="Montmayeur A."/>
            <person name="Murphy C."/>
            <person name="Neiman D."/>
            <person name="Pearson M."/>
            <person name="Priest M."/>
            <person name="Roberts A."/>
            <person name="Saif S."/>
            <person name="Shea T."/>
            <person name="Sisk P."/>
            <person name="Stolte C."/>
            <person name="Sykes S."/>
            <person name="Wortman J."/>
            <person name="Nusbaum C."/>
            <person name="Birren B."/>
        </authorList>
    </citation>
    <scope>NUCLEOTIDE SEQUENCE [LARGE SCALE GENOMIC DNA]</scope>
    <source>
        <strain evidence="3">floridensis</strain>
    </source>
</reference>